<comment type="caution">
    <text evidence="2">The sequence shown here is derived from an EMBL/GenBank/DDBJ whole genome shotgun (WGS) entry which is preliminary data.</text>
</comment>
<dbReference type="PANTHER" id="PTHR44051">
    <property type="entry name" value="GLUTATHIONE S-TRANSFERASE-RELATED"/>
    <property type="match status" value="1"/>
</dbReference>
<dbReference type="InterPro" id="IPR054416">
    <property type="entry name" value="GST_UstS-like_C"/>
</dbReference>
<proteinExistence type="predicted"/>
<protein>
    <submittedName>
        <fullName evidence="2">Glutathione S-transferase N-terminal domain-containing protein</fullName>
    </submittedName>
</protein>
<dbReference type="InterPro" id="IPR036282">
    <property type="entry name" value="Glutathione-S-Trfase_C_sf"/>
</dbReference>
<reference evidence="2 3" key="1">
    <citation type="submission" date="2024-05" db="EMBL/GenBank/DDBJ databases">
        <title>Three bacterial strains, DH-69, EH-24, and ECK-19 isolated from coastal sediments.</title>
        <authorList>
            <person name="Ye Y.-Q."/>
            <person name="Du Z.-J."/>
        </authorList>
    </citation>
    <scope>NUCLEOTIDE SEQUENCE [LARGE SCALE GENOMIC DNA]</scope>
    <source>
        <strain evidence="2 3">ECK-19</strain>
    </source>
</reference>
<dbReference type="Gene3D" id="1.20.1050.10">
    <property type="match status" value="1"/>
</dbReference>
<dbReference type="InterPro" id="IPR040079">
    <property type="entry name" value="Glutathione_S-Trfase"/>
</dbReference>
<dbReference type="Pfam" id="PF22041">
    <property type="entry name" value="GST_C_7"/>
    <property type="match status" value="1"/>
</dbReference>
<dbReference type="EMBL" id="JBEHZE010000001">
    <property type="protein sequence ID" value="MEX6633832.1"/>
    <property type="molecule type" value="Genomic_DNA"/>
</dbReference>
<dbReference type="PANTHER" id="PTHR44051:SF8">
    <property type="entry name" value="GLUTATHIONE S-TRANSFERASE GSTA"/>
    <property type="match status" value="1"/>
</dbReference>
<feature type="domain" description="GST N-terminal" evidence="1">
    <location>
        <begin position="7"/>
        <end position="83"/>
    </location>
</feature>
<sequence>MIKLYDLALADEDIRPSPYCWKVKFALLHKGLEFETVPLHFAEKDNYPDQEHGLLPVLEDRDEMIADSGKIIAWLENTFPEKPLTSTPGERAAVEFYNAWLGAVLLPTLVPLLFVRIHAAAHEDDKNHYRTTREKKLGATLEEAASKPGLKAEAEAAFKTLAMPLAGFRFLGGDTPNLSDYTVFSFVMWMRSVTGDDYLELPQPVVAWVERMLDLFDGYARKAKRIS</sequence>
<dbReference type="Proteomes" id="UP001560685">
    <property type="component" value="Unassembled WGS sequence"/>
</dbReference>
<dbReference type="InterPro" id="IPR036249">
    <property type="entry name" value="Thioredoxin-like_sf"/>
</dbReference>
<dbReference type="SFLD" id="SFLDS00019">
    <property type="entry name" value="Glutathione_Transferase_(cytos"/>
    <property type="match status" value="1"/>
</dbReference>
<gene>
    <name evidence="2" type="ORF">ABFZ84_09765</name>
</gene>
<keyword evidence="3" id="KW-1185">Reference proteome</keyword>
<dbReference type="PROSITE" id="PS50404">
    <property type="entry name" value="GST_NTER"/>
    <property type="match status" value="1"/>
</dbReference>
<evidence type="ECO:0000259" key="1">
    <source>
        <dbReference type="PROSITE" id="PS50404"/>
    </source>
</evidence>
<dbReference type="RefSeq" id="WP_369313834.1">
    <property type="nucleotide sequence ID" value="NZ_JBEHZE010000001.1"/>
</dbReference>
<dbReference type="SUPFAM" id="SSF47616">
    <property type="entry name" value="GST C-terminal domain-like"/>
    <property type="match status" value="1"/>
</dbReference>
<evidence type="ECO:0000313" key="2">
    <source>
        <dbReference type="EMBL" id="MEX6633832.1"/>
    </source>
</evidence>
<dbReference type="InterPro" id="IPR004045">
    <property type="entry name" value="Glutathione_S-Trfase_N"/>
</dbReference>
<dbReference type="SUPFAM" id="SSF52833">
    <property type="entry name" value="Thioredoxin-like"/>
    <property type="match status" value="1"/>
</dbReference>
<dbReference type="Pfam" id="PF13417">
    <property type="entry name" value="GST_N_3"/>
    <property type="match status" value="1"/>
</dbReference>
<accession>A0ABV3Z4V3</accession>
<organism evidence="2 3">
    <name type="scientific">Hyphococcus lacteus</name>
    <dbReference type="NCBI Taxonomy" id="3143536"/>
    <lineage>
        <taxon>Bacteria</taxon>
        <taxon>Pseudomonadati</taxon>
        <taxon>Pseudomonadota</taxon>
        <taxon>Alphaproteobacteria</taxon>
        <taxon>Parvularculales</taxon>
        <taxon>Parvularculaceae</taxon>
        <taxon>Hyphococcus</taxon>
    </lineage>
</organism>
<name>A0ABV3Z4V3_9PROT</name>
<evidence type="ECO:0000313" key="3">
    <source>
        <dbReference type="Proteomes" id="UP001560685"/>
    </source>
</evidence>
<dbReference type="Gene3D" id="3.40.30.10">
    <property type="entry name" value="Glutaredoxin"/>
    <property type="match status" value="1"/>
</dbReference>